<name>A0A1I2QUZ1_9BACL</name>
<keyword evidence="1" id="KW-1133">Transmembrane helix</keyword>
<evidence type="ECO:0000313" key="3">
    <source>
        <dbReference type="Proteomes" id="UP000198661"/>
    </source>
</evidence>
<proteinExistence type="predicted"/>
<protein>
    <submittedName>
        <fullName evidence="2">Uncharacterized protein</fullName>
    </submittedName>
</protein>
<sequence length="66" mass="7942">MSDPFSPCFHYDARIIAAFLELWAMIPIPAHALEPSYPRNRLRESPYFRFRRLIFASPPARKRFRF</sequence>
<organism evidence="2 3">
    <name type="scientific">Planifilum fulgidum</name>
    <dbReference type="NCBI Taxonomy" id="201973"/>
    <lineage>
        <taxon>Bacteria</taxon>
        <taxon>Bacillati</taxon>
        <taxon>Bacillota</taxon>
        <taxon>Bacilli</taxon>
        <taxon>Bacillales</taxon>
        <taxon>Thermoactinomycetaceae</taxon>
        <taxon>Planifilum</taxon>
    </lineage>
</organism>
<keyword evidence="1" id="KW-0472">Membrane</keyword>
<dbReference type="AlphaFoldDB" id="A0A1I2QUZ1"/>
<dbReference type="EMBL" id="FOOK01000026">
    <property type="protein sequence ID" value="SFG32242.1"/>
    <property type="molecule type" value="Genomic_DNA"/>
</dbReference>
<evidence type="ECO:0000256" key="1">
    <source>
        <dbReference type="SAM" id="Phobius"/>
    </source>
</evidence>
<keyword evidence="3" id="KW-1185">Reference proteome</keyword>
<evidence type="ECO:0000313" key="2">
    <source>
        <dbReference type="EMBL" id="SFG32242.1"/>
    </source>
</evidence>
<accession>A0A1I2QUZ1</accession>
<keyword evidence="1" id="KW-0812">Transmembrane</keyword>
<reference evidence="2 3" key="1">
    <citation type="submission" date="2016-10" db="EMBL/GenBank/DDBJ databases">
        <authorList>
            <person name="de Groot N.N."/>
        </authorList>
    </citation>
    <scope>NUCLEOTIDE SEQUENCE [LARGE SCALE GENOMIC DNA]</scope>
    <source>
        <strain evidence="2 3">DSM 44945</strain>
    </source>
</reference>
<gene>
    <name evidence="2" type="ORF">SAMN04488025_1262</name>
</gene>
<feature type="transmembrane region" description="Helical" evidence="1">
    <location>
        <begin position="15"/>
        <end position="33"/>
    </location>
</feature>
<dbReference type="Proteomes" id="UP000198661">
    <property type="component" value="Unassembled WGS sequence"/>
</dbReference>